<evidence type="ECO:0000256" key="2">
    <source>
        <dbReference type="SAM" id="SignalP"/>
    </source>
</evidence>
<reference evidence="3 4" key="1">
    <citation type="submission" date="2021-05" db="EMBL/GenBank/DDBJ databases">
        <title>Genetic and Functional Diversity in Clade A Lucinid endosymbionts from the Bahamas.</title>
        <authorList>
            <person name="Giani N.M."/>
            <person name="Engel A.S."/>
            <person name="Campbell B.J."/>
        </authorList>
    </citation>
    <scope>NUCLEOTIDE SEQUENCE [LARGE SCALE GENOMIC DNA]</scope>
    <source>
        <strain evidence="3">LUC16012Gg_MoonRockCtena</strain>
    </source>
</reference>
<dbReference type="EMBL" id="JAHHGM010000019">
    <property type="protein sequence ID" value="MBT2990636.1"/>
    <property type="molecule type" value="Genomic_DNA"/>
</dbReference>
<sequence>MKSYKWISNLTLGVLALVGSGSIVAANLDRTLTLGETETYNHVNDPGTFTDTGTFTLLADAPISLSLIDNEIGSTFGPILDVSSFTVSSGDFTATFDDLTSHVFTLGNLAANTYTLTFNGTSNGFAGAVYDVTVSAVPLPAAAWLFGSALVGFAAFSARRSV</sequence>
<organism evidence="3 4">
    <name type="scientific">Candidatus Thiodiazotropha taylori</name>
    <dbReference type="NCBI Taxonomy" id="2792791"/>
    <lineage>
        <taxon>Bacteria</taxon>
        <taxon>Pseudomonadati</taxon>
        <taxon>Pseudomonadota</taxon>
        <taxon>Gammaproteobacteria</taxon>
        <taxon>Chromatiales</taxon>
        <taxon>Sedimenticolaceae</taxon>
        <taxon>Candidatus Thiodiazotropha</taxon>
    </lineage>
</organism>
<feature type="chain" id="PRO_5038083444" evidence="2">
    <location>
        <begin position="26"/>
        <end position="162"/>
    </location>
</feature>
<keyword evidence="2" id="KW-0732">Signal</keyword>
<evidence type="ECO:0000313" key="3">
    <source>
        <dbReference type="EMBL" id="MBT2990636.1"/>
    </source>
</evidence>
<keyword evidence="1" id="KW-0472">Membrane</keyword>
<proteinExistence type="predicted"/>
<evidence type="ECO:0000256" key="1">
    <source>
        <dbReference type="SAM" id="Phobius"/>
    </source>
</evidence>
<feature type="signal peptide" evidence="2">
    <location>
        <begin position="1"/>
        <end position="25"/>
    </location>
</feature>
<protein>
    <submittedName>
        <fullName evidence="3">VPLPA-CTERM sorting domain-containing protein</fullName>
    </submittedName>
</protein>
<accession>A0A944MAZ9</accession>
<dbReference type="AlphaFoldDB" id="A0A944MAZ9"/>
<evidence type="ECO:0000313" key="4">
    <source>
        <dbReference type="Proteomes" id="UP000770889"/>
    </source>
</evidence>
<keyword evidence="1" id="KW-1133">Transmembrane helix</keyword>
<name>A0A944MAZ9_9GAMM</name>
<dbReference type="Proteomes" id="UP000770889">
    <property type="component" value="Unassembled WGS sequence"/>
</dbReference>
<feature type="transmembrane region" description="Helical" evidence="1">
    <location>
        <begin position="141"/>
        <end position="158"/>
    </location>
</feature>
<keyword evidence="1" id="KW-0812">Transmembrane</keyword>
<gene>
    <name evidence="3" type="ORF">KME65_16895</name>
</gene>
<comment type="caution">
    <text evidence="3">The sequence shown here is derived from an EMBL/GenBank/DDBJ whole genome shotgun (WGS) entry which is preliminary data.</text>
</comment>